<reference evidence="2" key="1">
    <citation type="submission" date="2022-08" db="EMBL/GenBank/DDBJ databases">
        <authorList>
            <person name="Gutierrez-Valencia J."/>
        </authorList>
    </citation>
    <scope>NUCLEOTIDE SEQUENCE</scope>
</reference>
<name>A0AAV0M158_9ROSI</name>
<evidence type="ECO:0000256" key="1">
    <source>
        <dbReference type="SAM" id="MobiDB-lite"/>
    </source>
</evidence>
<sequence>MAPVTAPTATAWSQGSRSTRRRW</sequence>
<gene>
    <name evidence="2" type="ORF">LITE_LOCUS26363</name>
</gene>
<feature type="region of interest" description="Disordered" evidence="1">
    <location>
        <begin position="1"/>
        <end position="23"/>
    </location>
</feature>
<protein>
    <submittedName>
        <fullName evidence="2">Uncharacterized protein</fullName>
    </submittedName>
</protein>
<dbReference type="EMBL" id="CAMGYJ010000006">
    <property type="protein sequence ID" value="CAI0440013.1"/>
    <property type="molecule type" value="Genomic_DNA"/>
</dbReference>
<organism evidence="2 3">
    <name type="scientific">Linum tenue</name>
    <dbReference type="NCBI Taxonomy" id="586396"/>
    <lineage>
        <taxon>Eukaryota</taxon>
        <taxon>Viridiplantae</taxon>
        <taxon>Streptophyta</taxon>
        <taxon>Embryophyta</taxon>
        <taxon>Tracheophyta</taxon>
        <taxon>Spermatophyta</taxon>
        <taxon>Magnoliopsida</taxon>
        <taxon>eudicotyledons</taxon>
        <taxon>Gunneridae</taxon>
        <taxon>Pentapetalae</taxon>
        <taxon>rosids</taxon>
        <taxon>fabids</taxon>
        <taxon>Malpighiales</taxon>
        <taxon>Linaceae</taxon>
        <taxon>Linum</taxon>
    </lineage>
</organism>
<keyword evidence="3" id="KW-1185">Reference proteome</keyword>
<evidence type="ECO:0000313" key="3">
    <source>
        <dbReference type="Proteomes" id="UP001154282"/>
    </source>
</evidence>
<comment type="caution">
    <text evidence="2">The sequence shown here is derived from an EMBL/GenBank/DDBJ whole genome shotgun (WGS) entry which is preliminary data.</text>
</comment>
<feature type="compositionally biased region" description="Polar residues" evidence="1">
    <location>
        <begin position="7"/>
        <end position="17"/>
    </location>
</feature>
<evidence type="ECO:0000313" key="2">
    <source>
        <dbReference type="EMBL" id="CAI0440013.1"/>
    </source>
</evidence>
<dbReference type="Proteomes" id="UP001154282">
    <property type="component" value="Unassembled WGS sequence"/>
</dbReference>
<dbReference type="AlphaFoldDB" id="A0AAV0M158"/>
<accession>A0AAV0M158</accession>
<proteinExistence type="predicted"/>